<dbReference type="InterPro" id="IPR036061">
    <property type="entry name" value="CheW-like_dom_sf"/>
</dbReference>
<dbReference type="GO" id="GO:0007165">
    <property type="term" value="P:signal transduction"/>
    <property type="evidence" value="ECO:0007669"/>
    <property type="project" value="InterPro"/>
</dbReference>
<gene>
    <name evidence="2" type="primary">cheW3a</name>
</gene>
<dbReference type="SUPFAM" id="SSF50341">
    <property type="entry name" value="CheW-like"/>
    <property type="match status" value="1"/>
</dbReference>
<evidence type="ECO:0000313" key="2">
    <source>
        <dbReference type="EMBL" id="AAP22921.1"/>
    </source>
</evidence>
<reference evidence="2" key="1">
    <citation type="journal article" date="2004" name="J. Bacteriol.">
        <title>Hypercyst mutants in Rhodospirillum centenum identify regulatory loci involved in cyst cell differentiation.</title>
        <authorList>
            <person name="Berleman J.E."/>
            <person name="Hasselbring B.M."/>
            <person name="Bauer C.E."/>
        </authorList>
    </citation>
    <scope>NUCLEOTIDE SEQUENCE</scope>
    <source>
        <strain evidence="2">ATCC 51521</strain>
    </source>
</reference>
<accession>Q7X4X6</accession>
<dbReference type="GO" id="GO:0006935">
    <property type="term" value="P:chemotaxis"/>
    <property type="evidence" value="ECO:0007669"/>
    <property type="project" value="InterPro"/>
</dbReference>
<dbReference type="EMBL" id="AY260903">
    <property type="protein sequence ID" value="AAP22921.1"/>
    <property type="molecule type" value="Genomic_DNA"/>
</dbReference>
<proteinExistence type="predicted"/>
<sequence length="181" mass="18704">MPGVPVSSSPVSGSPVSGFPGAAAPLVVFALADRLCALPADAVAQILPMMDLARPPGVPPLLAGIAMLGRTAVPVVRLARLFDLPEQPATAGTALLHLRGEPPRLLLVDRAVAVLDPPEERLPLAEGTTFAGVAVAGFALPQGACVLLDPARLLLREEERRIDAFLALERERLARAGAGVP</sequence>
<dbReference type="AlphaFoldDB" id="Q7X4X6"/>
<organism evidence="2">
    <name type="scientific">Rhodospirillum centenum</name>
    <name type="common">Rhodocista centenaria</name>
    <dbReference type="NCBI Taxonomy" id="34018"/>
    <lineage>
        <taxon>Bacteria</taxon>
        <taxon>Pseudomonadati</taxon>
        <taxon>Pseudomonadota</taxon>
        <taxon>Alphaproteobacteria</taxon>
        <taxon>Rhodospirillales</taxon>
        <taxon>Rhodospirillaceae</taxon>
        <taxon>Rhodospirillum</taxon>
    </lineage>
</organism>
<reference evidence="2" key="2">
    <citation type="journal article" date="2005" name="Mol. Microbiol.">
        <title>Involvement of a Che-like signal transduction cascade in regulating cyst cell development in Rhodospirillum centenum.</title>
        <authorList>
            <person name="Berleman J.E."/>
            <person name="Bauer C.E."/>
        </authorList>
    </citation>
    <scope>NUCLEOTIDE SEQUENCE</scope>
    <source>
        <strain evidence="2">ATCC 51521</strain>
    </source>
</reference>
<feature type="domain" description="CheW-like" evidence="1">
    <location>
        <begin position="23"/>
        <end position="159"/>
    </location>
</feature>
<evidence type="ECO:0000259" key="1">
    <source>
        <dbReference type="PROSITE" id="PS50851"/>
    </source>
</evidence>
<protein>
    <submittedName>
        <fullName evidence="2">CheW3a</fullName>
    </submittedName>
</protein>
<dbReference type="Gene3D" id="2.30.30.40">
    <property type="entry name" value="SH3 Domains"/>
    <property type="match status" value="1"/>
</dbReference>
<dbReference type="Gene3D" id="2.40.50.180">
    <property type="entry name" value="CheA-289, Domain 4"/>
    <property type="match status" value="1"/>
</dbReference>
<dbReference type="Pfam" id="PF01584">
    <property type="entry name" value="CheW"/>
    <property type="match status" value="1"/>
</dbReference>
<dbReference type="PROSITE" id="PS50851">
    <property type="entry name" value="CHEW"/>
    <property type="match status" value="1"/>
</dbReference>
<dbReference type="InterPro" id="IPR002545">
    <property type="entry name" value="CheW-lke_dom"/>
</dbReference>
<dbReference type="SMART" id="SM00260">
    <property type="entry name" value="CheW"/>
    <property type="match status" value="1"/>
</dbReference>
<name>Q7X4X6_RHOCE</name>